<dbReference type="Proteomes" id="UP000184096">
    <property type="component" value="Chromosome I"/>
</dbReference>
<feature type="region of interest" description="Disordered" evidence="6">
    <location>
        <begin position="244"/>
        <end position="271"/>
    </location>
</feature>
<evidence type="ECO:0000256" key="4">
    <source>
        <dbReference type="ARBA" id="ARBA00023295"/>
    </source>
</evidence>
<name>A0A1M7SQ26_9BRAD</name>
<dbReference type="InterPro" id="IPR008928">
    <property type="entry name" value="6-hairpin_glycosidase_sf"/>
</dbReference>
<evidence type="ECO:0000256" key="5">
    <source>
        <dbReference type="ARBA" id="ARBA00023326"/>
    </source>
</evidence>
<protein>
    <submittedName>
        <fullName evidence="9">N-terminal ig-like domain of cellulase</fullName>
    </submittedName>
</protein>
<dbReference type="EMBL" id="LT670849">
    <property type="protein sequence ID" value="SHN60611.1"/>
    <property type="molecule type" value="Genomic_DNA"/>
</dbReference>
<evidence type="ECO:0000256" key="2">
    <source>
        <dbReference type="ARBA" id="ARBA00022801"/>
    </source>
</evidence>
<dbReference type="Pfam" id="PF02927">
    <property type="entry name" value="CelD_N"/>
    <property type="match status" value="1"/>
</dbReference>
<evidence type="ECO:0000256" key="3">
    <source>
        <dbReference type="ARBA" id="ARBA00023277"/>
    </source>
</evidence>
<dbReference type="AlphaFoldDB" id="A0A1M7SQ26"/>
<feature type="domain" description="Cellulase Ig-like" evidence="8">
    <location>
        <begin position="109"/>
        <end position="193"/>
    </location>
</feature>
<dbReference type="RefSeq" id="WP_072815690.1">
    <property type="nucleotide sequence ID" value="NZ_LT670849.1"/>
</dbReference>
<dbReference type="InterPro" id="IPR013783">
    <property type="entry name" value="Ig-like_fold"/>
</dbReference>
<accession>A0A1M7SQ26</accession>
<feature type="compositionally biased region" description="Basic and acidic residues" evidence="6">
    <location>
        <begin position="254"/>
        <end position="263"/>
    </location>
</feature>
<dbReference type="InterPro" id="IPR004197">
    <property type="entry name" value="Cellulase_Ig-like"/>
</dbReference>
<keyword evidence="10" id="KW-1185">Reference proteome</keyword>
<dbReference type="PANTHER" id="PTHR22298">
    <property type="entry name" value="ENDO-1,4-BETA-GLUCANASE"/>
    <property type="match status" value="1"/>
</dbReference>
<dbReference type="InterPro" id="IPR014756">
    <property type="entry name" value="Ig_E-set"/>
</dbReference>
<reference evidence="10" key="1">
    <citation type="submission" date="2016-11" db="EMBL/GenBank/DDBJ databases">
        <authorList>
            <person name="Varghese N."/>
            <person name="Submissions S."/>
        </authorList>
    </citation>
    <scope>NUCLEOTIDE SEQUENCE [LARGE SCALE GENOMIC DNA]</scope>
    <source>
        <strain evidence="10">GAS401</strain>
    </source>
</reference>
<dbReference type="Pfam" id="PF00759">
    <property type="entry name" value="Glyco_hydro_9"/>
    <property type="match status" value="1"/>
</dbReference>
<dbReference type="OrthoDB" id="9808897at2"/>
<keyword evidence="2" id="KW-0378">Hydrolase</keyword>
<dbReference type="GO" id="GO:0008810">
    <property type="term" value="F:cellulase activity"/>
    <property type="evidence" value="ECO:0007669"/>
    <property type="project" value="InterPro"/>
</dbReference>
<dbReference type="SUPFAM" id="SSF81296">
    <property type="entry name" value="E set domains"/>
    <property type="match status" value="1"/>
</dbReference>
<dbReference type="Gene3D" id="2.60.40.10">
    <property type="entry name" value="Immunoglobulins"/>
    <property type="match status" value="1"/>
</dbReference>
<dbReference type="SUPFAM" id="SSF48208">
    <property type="entry name" value="Six-hairpin glycosidases"/>
    <property type="match status" value="1"/>
</dbReference>
<dbReference type="Gene3D" id="1.50.10.10">
    <property type="match status" value="1"/>
</dbReference>
<sequence>MLPICVRLADIGRGSVDLTPDGILGQIANLRIGAEGPRNREVRFQPLRQQSEVKHVRYCTFCLATLLLVYASTVQAQVGETKAPDRPDLAAADWKKNLTVGPNGLIPIIVVDQFGYLAKSRKVAVVRAPQVGYDSIFEFAPGKTYALIELPTGKIVKTAPPTAWNFGGTDQTSGDKAWWFDFSDIEAPGKYAVVDLEKGVRSPDFSIGEHVYKNVMIDALRVFFYQRAGFEKKPEFAGSAWADKASHLGPGQDSESRPWHERSPSNPFSKSQIKDLHGGWYDAGDFNKYTSWTARYIIVLLHAYEENPQAFSDDYGIPESGNGIPDILDEVKWGLDWLVRMQNLDGSLLCVQGLDGASPPSNAKGASYYGPSTTSATLMGAAAFGYASKFFASRPEPDLKRYGDDLKNRARAAWLWATSNPNVLYYNNDDSKQPGSKGLASGQQEMSTTDRLRAQFEAATFLFEMGGEAQFRAFVDANYSALLPPWGASMWEVDALESLLYYARLPGSTPEVAKSIREHLLTNLWRASEAFQISLQRADPYRAPLKDYTWGSNKGKAMQARLYQLAALHSTDQKLSGVSLAAASEYAHYIHGVNPLGLVYLTNMASAGASQSAVTMFHTWFAYGTRWQQVSEQLPGPPPGFLVGGPNPQFSPDACCRAPEGSPANRCYGAKTFSLCQRNFVPPLAQPQAKSYLQFNDPWPANSWAITEPSLNYQSYYIRLLASFTR</sequence>
<organism evidence="9 10">
    <name type="scientific">Bradyrhizobium erythrophlei</name>
    <dbReference type="NCBI Taxonomy" id="1437360"/>
    <lineage>
        <taxon>Bacteria</taxon>
        <taxon>Pseudomonadati</taxon>
        <taxon>Pseudomonadota</taxon>
        <taxon>Alphaproteobacteria</taxon>
        <taxon>Hyphomicrobiales</taxon>
        <taxon>Nitrobacteraceae</taxon>
        <taxon>Bradyrhizobium</taxon>
    </lineage>
</organism>
<evidence type="ECO:0000256" key="1">
    <source>
        <dbReference type="ARBA" id="ARBA00007072"/>
    </source>
</evidence>
<keyword evidence="4" id="KW-0326">Glycosidase</keyword>
<dbReference type="InterPro" id="IPR001701">
    <property type="entry name" value="Glyco_hydro_9"/>
</dbReference>
<keyword evidence="3" id="KW-0119">Carbohydrate metabolism</keyword>
<dbReference type="GO" id="GO:0000272">
    <property type="term" value="P:polysaccharide catabolic process"/>
    <property type="evidence" value="ECO:0007669"/>
    <property type="project" value="UniProtKB-KW"/>
</dbReference>
<dbReference type="CDD" id="cd02850">
    <property type="entry name" value="E_set_Cellulase_N"/>
    <property type="match status" value="1"/>
</dbReference>
<evidence type="ECO:0000313" key="9">
    <source>
        <dbReference type="EMBL" id="SHN60611.1"/>
    </source>
</evidence>
<keyword evidence="5" id="KW-0624">Polysaccharide degradation</keyword>
<proteinExistence type="inferred from homology"/>
<evidence type="ECO:0000259" key="7">
    <source>
        <dbReference type="Pfam" id="PF00759"/>
    </source>
</evidence>
<gene>
    <name evidence="9" type="ORF">SAMN05444170_0019</name>
</gene>
<evidence type="ECO:0000256" key="6">
    <source>
        <dbReference type="SAM" id="MobiDB-lite"/>
    </source>
</evidence>
<dbReference type="InterPro" id="IPR012341">
    <property type="entry name" value="6hp_glycosidase-like_sf"/>
</dbReference>
<comment type="similarity">
    <text evidence="1">Belongs to the glycosyl hydrolase 9 (cellulase E) family.</text>
</comment>
<feature type="domain" description="Glycoside hydrolase family 9" evidence="7">
    <location>
        <begin position="212"/>
        <end position="720"/>
    </location>
</feature>
<evidence type="ECO:0000313" key="10">
    <source>
        <dbReference type="Proteomes" id="UP000184096"/>
    </source>
</evidence>
<evidence type="ECO:0000259" key="8">
    <source>
        <dbReference type="Pfam" id="PF02927"/>
    </source>
</evidence>